<dbReference type="InterPro" id="IPR008557">
    <property type="entry name" value="PhoX"/>
</dbReference>
<dbReference type="EMBL" id="QMFY01000007">
    <property type="protein sequence ID" value="RAW00324.1"/>
    <property type="molecule type" value="Genomic_DNA"/>
</dbReference>
<dbReference type="AlphaFoldDB" id="A0A364Y0K8"/>
<accession>A0A364Y0K8</accession>
<dbReference type="Pfam" id="PF05787">
    <property type="entry name" value="PhoX"/>
    <property type="match status" value="2"/>
</dbReference>
<name>A0A364Y0K8_9BACT</name>
<proteinExistence type="predicted"/>
<organism evidence="1 2">
    <name type="scientific">Pseudochryseolinea flava</name>
    <dbReference type="NCBI Taxonomy" id="2059302"/>
    <lineage>
        <taxon>Bacteria</taxon>
        <taxon>Pseudomonadati</taxon>
        <taxon>Bacteroidota</taxon>
        <taxon>Cytophagia</taxon>
        <taxon>Cytophagales</taxon>
        <taxon>Fulvivirgaceae</taxon>
        <taxon>Pseudochryseolinea</taxon>
    </lineage>
</organism>
<keyword evidence="2" id="KW-1185">Reference proteome</keyword>
<comment type="caution">
    <text evidence="1">The sequence shown here is derived from an EMBL/GenBank/DDBJ whole genome shotgun (WGS) entry which is preliminary data.</text>
</comment>
<gene>
    <name evidence="1" type="ORF">DQQ10_14825</name>
</gene>
<protein>
    <submittedName>
        <fullName evidence="1">Phosphatase</fullName>
    </submittedName>
</protein>
<dbReference type="PANTHER" id="PTHR35399:SF4">
    <property type="entry name" value="MEMBRANE PROTEIN"/>
    <property type="match status" value="1"/>
</dbReference>
<dbReference type="Proteomes" id="UP000251889">
    <property type="component" value="Unassembled WGS sequence"/>
</dbReference>
<evidence type="ECO:0000313" key="2">
    <source>
        <dbReference type="Proteomes" id="UP000251889"/>
    </source>
</evidence>
<dbReference type="RefSeq" id="WP_112747666.1">
    <property type="nucleotide sequence ID" value="NZ_QMFY01000007.1"/>
</dbReference>
<dbReference type="PANTHER" id="PTHR35399">
    <property type="entry name" value="SLR8030 PROTEIN"/>
    <property type="match status" value="1"/>
</dbReference>
<sequence>MQSRRRFIKNSGIATLGFLGLQQWAYGLHAETPAADVGYGPLLQDPKGIIDLPKGFSYKIISKQGDKMSDGLFVPGRPDGMGTFAGAAGKVIVIRNHENDPDKLKYGAFGNQNELLPNVDITKFYDAGKKKYPSLGGTTTFIYNPKTQQVEQSFLSLAGTSRNCAGGPTPWKSWLTCEETTEKIGGYDGYAERDHGFVFDVPATEKIQLAAPTPIKAMGRFNHEAVAVDPKTGIVYLTEDMGDGAIYRFIPTSPGNLLQGGRLQALAIIGQKSCDTRNWKSNTTSFPIGKTFQTSWVDLEDVESPNDDLRYQAYEKGAARFARGEGMWFGNNEVYFACTNGGKEMNGQIFRYRPGLNEGDGSKGGALDLFIETPDKDALQNCDNLTVAPWGDVFFCEDHHHARLIGVTPSGQLYKFGENVGYKSEFAGGVFSPDGSVYFVNIQDPGLTIAITGPWKR</sequence>
<reference evidence="1 2" key="1">
    <citation type="submission" date="2018-06" db="EMBL/GenBank/DDBJ databases">
        <title>Chryseolinea flavus sp. nov., a member of the phylum Bacteroidetes isolated from soil.</title>
        <authorList>
            <person name="Li Y."/>
            <person name="Wang J."/>
        </authorList>
    </citation>
    <scope>NUCLEOTIDE SEQUENCE [LARGE SCALE GENOMIC DNA]</scope>
    <source>
        <strain evidence="1 2">SDU1-6</strain>
    </source>
</reference>
<dbReference type="SUPFAM" id="SSF63829">
    <property type="entry name" value="Calcium-dependent phosphotriesterase"/>
    <property type="match status" value="1"/>
</dbReference>
<dbReference type="OrthoDB" id="9801383at2"/>
<evidence type="ECO:0000313" key="1">
    <source>
        <dbReference type="EMBL" id="RAW00324.1"/>
    </source>
</evidence>